<dbReference type="Proteomes" id="UP000002221">
    <property type="component" value="Chromosome"/>
</dbReference>
<dbReference type="Pfam" id="PF00551">
    <property type="entry name" value="Formyl_trans_N"/>
    <property type="match status" value="1"/>
</dbReference>
<dbReference type="PANTHER" id="PTHR11138">
    <property type="entry name" value="METHIONYL-TRNA FORMYLTRANSFERASE"/>
    <property type="match status" value="1"/>
</dbReference>
<gene>
    <name evidence="5" type="primary">fmt</name>
    <name evidence="9" type="ordered locus">Rmar_2549</name>
</gene>
<dbReference type="GO" id="GO:0004479">
    <property type="term" value="F:methionyl-tRNA formyltransferase activity"/>
    <property type="evidence" value="ECO:0007669"/>
    <property type="project" value="UniProtKB-UniRule"/>
</dbReference>
<sequence>MKNEHAKQQEAASPLRIVFMGTPEFAVPSLERLVEAGYRPVAVVTGPDRPRGRGQRVQPTPVKEAALRLGLSPILQPESVRDPAFAEAIAELRPDVIVVVAFKILPPEVYTQARLGAFNLHASLLPRYRGAAPIHRAIMAGETETGVTTFFLRPEVDTGEIILQKRTPIGPEETAGELHDRLMHLGAEAVLETVRLIERGEAHPRPQDDTQATLAPKLTREEARVPWDRPAQVVHNHIRGLSPHPGAWTMHGDRLLKLYRSRLAEGEGPPGTVLEADDRLVVACGEGAVEILELQQEGRRVLPADAFLRGYPLRPGDRLS</sequence>
<accession>D0MFT6</accession>
<dbReference type="AlphaFoldDB" id="D0MFT6"/>
<evidence type="ECO:0000256" key="2">
    <source>
        <dbReference type="ARBA" id="ARBA00012261"/>
    </source>
</evidence>
<dbReference type="KEGG" id="rmr:Rmar_2549"/>
<dbReference type="Gene3D" id="3.40.50.12230">
    <property type="match status" value="1"/>
</dbReference>
<protein>
    <recommendedName>
        <fullName evidence="2 5">Methionyl-tRNA formyltransferase</fullName>
        <ecNumber evidence="2 5">2.1.2.9</ecNumber>
    </recommendedName>
</protein>
<feature type="domain" description="Formyl transferase C-terminal" evidence="8">
    <location>
        <begin position="217"/>
        <end position="311"/>
    </location>
</feature>
<evidence type="ECO:0000313" key="9">
    <source>
        <dbReference type="EMBL" id="ACY49425.1"/>
    </source>
</evidence>
<dbReference type="InterPro" id="IPR044135">
    <property type="entry name" value="Met-tRNA-FMT_C"/>
</dbReference>
<feature type="binding site" evidence="5">
    <location>
        <begin position="123"/>
        <end position="126"/>
    </location>
    <ligand>
        <name>(6S)-5,6,7,8-tetrahydrofolate</name>
        <dbReference type="ChEBI" id="CHEBI:57453"/>
    </ligand>
</feature>
<dbReference type="InterPro" id="IPR005793">
    <property type="entry name" value="Formyl_trans_C"/>
</dbReference>
<keyword evidence="4 5" id="KW-0648">Protein biosynthesis</keyword>
<organism evidence="9 10">
    <name type="scientific">Rhodothermus marinus (strain ATCC 43812 / DSM 4252 / R-10)</name>
    <name type="common">Rhodothermus obamensis</name>
    <dbReference type="NCBI Taxonomy" id="518766"/>
    <lineage>
        <taxon>Bacteria</taxon>
        <taxon>Pseudomonadati</taxon>
        <taxon>Rhodothermota</taxon>
        <taxon>Rhodothermia</taxon>
        <taxon>Rhodothermales</taxon>
        <taxon>Rhodothermaceae</taxon>
        <taxon>Rhodothermus</taxon>
    </lineage>
</organism>
<dbReference type="InterPro" id="IPR011034">
    <property type="entry name" value="Formyl_transferase-like_C_sf"/>
</dbReference>
<dbReference type="eggNOG" id="COG0223">
    <property type="taxonomic scope" value="Bacteria"/>
</dbReference>
<evidence type="ECO:0000256" key="6">
    <source>
        <dbReference type="SAM" id="MobiDB-lite"/>
    </source>
</evidence>
<evidence type="ECO:0000256" key="3">
    <source>
        <dbReference type="ARBA" id="ARBA00022679"/>
    </source>
</evidence>
<reference evidence="9 10" key="1">
    <citation type="journal article" date="2009" name="Stand. Genomic Sci.">
        <title>Complete genome sequence of Rhodothermus marinus type strain (R-10).</title>
        <authorList>
            <person name="Nolan M."/>
            <person name="Tindall B.J."/>
            <person name="Pomrenke H."/>
            <person name="Lapidus A."/>
            <person name="Copeland A."/>
            <person name="Glavina Del Rio T."/>
            <person name="Lucas S."/>
            <person name="Chen F."/>
            <person name="Tice H."/>
            <person name="Cheng J.F."/>
            <person name="Saunders E."/>
            <person name="Han C."/>
            <person name="Bruce D."/>
            <person name="Goodwin L."/>
            <person name="Chain P."/>
            <person name="Pitluck S."/>
            <person name="Ovchinikova G."/>
            <person name="Pati A."/>
            <person name="Ivanova N."/>
            <person name="Mavromatis K."/>
            <person name="Chen A."/>
            <person name="Palaniappan K."/>
            <person name="Land M."/>
            <person name="Hauser L."/>
            <person name="Chang Y.J."/>
            <person name="Jeffries C.D."/>
            <person name="Brettin T."/>
            <person name="Goker M."/>
            <person name="Bristow J."/>
            <person name="Eisen J.A."/>
            <person name="Markowitz V."/>
            <person name="Hugenholtz P."/>
            <person name="Kyrpides N.C."/>
            <person name="Klenk H.P."/>
            <person name="Detter J.C."/>
        </authorList>
    </citation>
    <scope>NUCLEOTIDE SEQUENCE [LARGE SCALE GENOMIC DNA]</scope>
    <source>
        <strain evidence="10">ATCC 43812 / DSM 4252 / R-10</strain>
    </source>
</reference>
<evidence type="ECO:0000256" key="5">
    <source>
        <dbReference type="HAMAP-Rule" id="MF_00182"/>
    </source>
</evidence>
<evidence type="ECO:0000256" key="1">
    <source>
        <dbReference type="ARBA" id="ARBA00010699"/>
    </source>
</evidence>
<dbReference type="STRING" id="518766.Rmar_2549"/>
<keyword evidence="3 5" id="KW-0808">Transferase</keyword>
<proteinExistence type="inferred from homology"/>
<dbReference type="OrthoDB" id="9802815at2"/>
<feature type="region of interest" description="Disordered" evidence="6">
    <location>
        <begin position="200"/>
        <end position="222"/>
    </location>
</feature>
<dbReference type="GO" id="GO:0005829">
    <property type="term" value="C:cytosol"/>
    <property type="evidence" value="ECO:0007669"/>
    <property type="project" value="TreeGrafter"/>
</dbReference>
<dbReference type="CDD" id="cd08646">
    <property type="entry name" value="FMT_core_Met-tRNA-FMT_N"/>
    <property type="match status" value="1"/>
</dbReference>
<comment type="similarity">
    <text evidence="1 5">Belongs to the Fmt family.</text>
</comment>
<dbReference type="SUPFAM" id="SSF50486">
    <property type="entry name" value="FMT C-terminal domain-like"/>
    <property type="match status" value="1"/>
</dbReference>
<evidence type="ECO:0000259" key="7">
    <source>
        <dbReference type="Pfam" id="PF00551"/>
    </source>
</evidence>
<feature type="domain" description="Formyl transferase N-terminal" evidence="7">
    <location>
        <begin position="16"/>
        <end position="193"/>
    </location>
</feature>
<dbReference type="EMBL" id="CP001807">
    <property type="protein sequence ID" value="ACY49425.1"/>
    <property type="molecule type" value="Genomic_DNA"/>
</dbReference>
<comment type="function">
    <text evidence="5">Attaches a formyl group to the free amino group of methionyl-tRNA(fMet). The formyl group appears to play a dual role in the initiator identity of N-formylmethionyl-tRNA by promoting its recognition by IF2 and preventing the misappropriation of this tRNA by the elongation apparatus.</text>
</comment>
<name>D0MFT6_RHOM4</name>
<dbReference type="HAMAP" id="MF_00182">
    <property type="entry name" value="Formyl_trans"/>
    <property type="match status" value="1"/>
</dbReference>
<dbReference type="PANTHER" id="PTHR11138:SF5">
    <property type="entry name" value="METHIONYL-TRNA FORMYLTRANSFERASE, MITOCHONDRIAL"/>
    <property type="match status" value="1"/>
</dbReference>
<dbReference type="SUPFAM" id="SSF53328">
    <property type="entry name" value="Formyltransferase"/>
    <property type="match status" value="1"/>
</dbReference>
<dbReference type="InterPro" id="IPR002376">
    <property type="entry name" value="Formyl_transf_N"/>
</dbReference>
<dbReference type="InterPro" id="IPR005794">
    <property type="entry name" value="Fmt"/>
</dbReference>
<dbReference type="Pfam" id="PF02911">
    <property type="entry name" value="Formyl_trans_C"/>
    <property type="match status" value="1"/>
</dbReference>
<dbReference type="HOGENOM" id="CLU_033347_1_1_10"/>
<evidence type="ECO:0000259" key="8">
    <source>
        <dbReference type="Pfam" id="PF02911"/>
    </source>
</evidence>
<dbReference type="InterPro" id="IPR041711">
    <property type="entry name" value="Met-tRNA-FMT_N"/>
</dbReference>
<keyword evidence="10" id="KW-1185">Reference proteome</keyword>
<dbReference type="NCBIfam" id="TIGR00460">
    <property type="entry name" value="fmt"/>
    <property type="match status" value="1"/>
</dbReference>
<dbReference type="CDD" id="cd08704">
    <property type="entry name" value="Met_tRNA_FMT_C"/>
    <property type="match status" value="1"/>
</dbReference>
<dbReference type="RefSeq" id="WP_012845035.1">
    <property type="nucleotide sequence ID" value="NC_013501.1"/>
</dbReference>
<evidence type="ECO:0000256" key="4">
    <source>
        <dbReference type="ARBA" id="ARBA00022917"/>
    </source>
</evidence>
<comment type="catalytic activity">
    <reaction evidence="5">
        <text>L-methionyl-tRNA(fMet) + (6R)-10-formyltetrahydrofolate = N-formyl-L-methionyl-tRNA(fMet) + (6S)-5,6,7,8-tetrahydrofolate + H(+)</text>
        <dbReference type="Rhea" id="RHEA:24380"/>
        <dbReference type="Rhea" id="RHEA-COMP:9952"/>
        <dbReference type="Rhea" id="RHEA-COMP:9953"/>
        <dbReference type="ChEBI" id="CHEBI:15378"/>
        <dbReference type="ChEBI" id="CHEBI:57453"/>
        <dbReference type="ChEBI" id="CHEBI:78530"/>
        <dbReference type="ChEBI" id="CHEBI:78844"/>
        <dbReference type="ChEBI" id="CHEBI:195366"/>
        <dbReference type="EC" id="2.1.2.9"/>
    </reaction>
</comment>
<evidence type="ECO:0000313" key="10">
    <source>
        <dbReference type="Proteomes" id="UP000002221"/>
    </source>
</evidence>
<dbReference type="EC" id="2.1.2.9" evidence="2 5"/>
<dbReference type="InterPro" id="IPR036477">
    <property type="entry name" value="Formyl_transf_N_sf"/>
</dbReference>